<evidence type="ECO:0000313" key="2">
    <source>
        <dbReference type="Proteomes" id="UP000030653"/>
    </source>
</evidence>
<dbReference type="SUPFAM" id="SSF54160">
    <property type="entry name" value="Chromo domain-like"/>
    <property type="match status" value="1"/>
</dbReference>
<name>M5G4M0_DACPD</name>
<dbReference type="OrthoDB" id="10365508at2759"/>
<organism evidence="1 2">
    <name type="scientific">Dacryopinax primogenitus (strain DJM 731)</name>
    <name type="common">Brown rot fungus</name>
    <dbReference type="NCBI Taxonomy" id="1858805"/>
    <lineage>
        <taxon>Eukaryota</taxon>
        <taxon>Fungi</taxon>
        <taxon>Dikarya</taxon>
        <taxon>Basidiomycota</taxon>
        <taxon>Agaricomycotina</taxon>
        <taxon>Dacrymycetes</taxon>
        <taxon>Dacrymycetales</taxon>
        <taxon>Dacrymycetaceae</taxon>
        <taxon>Dacryopinax</taxon>
    </lineage>
</organism>
<evidence type="ECO:0008006" key="3">
    <source>
        <dbReference type="Google" id="ProtNLM"/>
    </source>
</evidence>
<dbReference type="Gene3D" id="2.40.50.40">
    <property type="match status" value="1"/>
</dbReference>
<accession>M5G4M0</accession>
<dbReference type="GeneID" id="63686709"/>
<dbReference type="AlphaFoldDB" id="M5G4M0"/>
<protein>
    <recommendedName>
        <fullName evidence="3">Chromo domain-containing protein</fullName>
    </recommendedName>
</protein>
<gene>
    <name evidence="1" type="ORF">DACRYDRAFT_19763</name>
</gene>
<dbReference type="HOGENOM" id="CLU_2061404_0_0_1"/>
<sequence length="119" mass="13198">MPVDEEYVIEYISQARVVEDGEGGKEWVYKVHWVGFPEDQASHEHDNGFFPDPLKDFWEATGKSNNCHEYEPGAIVKPSPEYIGKAHLPSVLPSILVSCGIDARAKVPTQETTIASVPS</sequence>
<dbReference type="STRING" id="1858805.M5G4M0"/>
<keyword evidence="2" id="KW-1185">Reference proteome</keyword>
<proteinExistence type="predicted"/>
<reference evidence="1 2" key="1">
    <citation type="journal article" date="2012" name="Science">
        <title>The Paleozoic origin of enzymatic lignin decomposition reconstructed from 31 fungal genomes.</title>
        <authorList>
            <person name="Floudas D."/>
            <person name="Binder M."/>
            <person name="Riley R."/>
            <person name="Barry K."/>
            <person name="Blanchette R.A."/>
            <person name="Henrissat B."/>
            <person name="Martinez A.T."/>
            <person name="Otillar R."/>
            <person name="Spatafora J.W."/>
            <person name="Yadav J.S."/>
            <person name="Aerts A."/>
            <person name="Benoit I."/>
            <person name="Boyd A."/>
            <person name="Carlson A."/>
            <person name="Copeland A."/>
            <person name="Coutinho P.M."/>
            <person name="de Vries R.P."/>
            <person name="Ferreira P."/>
            <person name="Findley K."/>
            <person name="Foster B."/>
            <person name="Gaskell J."/>
            <person name="Glotzer D."/>
            <person name="Gorecki P."/>
            <person name="Heitman J."/>
            <person name="Hesse C."/>
            <person name="Hori C."/>
            <person name="Igarashi K."/>
            <person name="Jurgens J.A."/>
            <person name="Kallen N."/>
            <person name="Kersten P."/>
            <person name="Kohler A."/>
            <person name="Kuees U."/>
            <person name="Kumar T.K.A."/>
            <person name="Kuo A."/>
            <person name="LaButti K."/>
            <person name="Larrondo L.F."/>
            <person name="Lindquist E."/>
            <person name="Ling A."/>
            <person name="Lombard V."/>
            <person name="Lucas S."/>
            <person name="Lundell T."/>
            <person name="Martin R."/>
            <person name="McLaughlin D.J."/>
            <person name="Morgenstern I."/>
            <person name="Morin E."/>
            <person name="Murat C."/>
            <person name="Nagy L.G."/>
            <person name="Nolan M."/>
            <person name="Ohm R.A."/>
            <person name="Patyshakuliyeva A."/>
            <person name="Rokas A."/>
            <person name="Ruiz-Duenas F.J."/>
            <person name="Sabat G."/>
            <person name="Salamov A."/>
            <person name="Samejima M."/>
            <person name="Schmutz J."/>
            <person name="Slot J.C."/>
            <person name="St John F."/>
            <person name="Stenlid J."/>
            <person name="Sun H."/>
            <person name="Sun S."/>
            <person name="Syed K."/>
            <person name="Tsang A."/>
            <person name="Wiebenga A."/>
            <person name="Young D."/>
            <person name="Pisabarro A."/>
            <person name="Eastwood D.C."/>
            <person name="Martin F."/>
            <person name="Cullen D."/>
            <person name="Grigoriev I.V."/>
            <person name="Hibbett D.S."/>
        </authorList>
    </citation>
    <scope>NUCLEOTIDE SEQUENCE [LARGE SCALE GENOMIC DNA]</scope>
    <source>
        <strain evidence="1 2">DJM-731 SS1</strain>
    </source>
</reference>
<dbReference type="Proteomes" id="UP000030653">
    <property type="component" value="Unassembled WGS sequence"/>
</dbReference>
<dbReference type="RefSeq" id="XP_040632080.1">
    <property type="nucleotide sequence ID" value="XM_040771647.1"/>
</dbReference>
<evidence type="ECO:0000313" key="1">
    <source>
        <dbReference type="EMBL" id="EJU05186.1"/>
    </source>
</evidence>
<dbReference type="InterPro" id="IPR016197">
    <property type="entry name" value="Chromo-like_dom_sf"/>
</dbReference>
<dbReference type="EMBL" id="JH795856">
    <property type="protein sequence ID" value="EJU05186.1"/>
    <property type="molecule type" value="Genomic_DNA"/>
</dbReference>